<feature type="transmembrane region" description="Helical" evidence="1">
    <location>
        <begin position="202"/>
        <end position="232"/>
    </location>
</feature>
<comment type="caution">
    <text evidence="2">The sequence shown here is derived from an EMBL/GenBank/DDBJ whole genome shotgun (WGS) entry which is preliminary data.</text>
</comment>
<protein>
    <submittedName>
        <fullName evidence="2">FtsX-like permease family protein</fullName>
    </submittedName>
</protein>
<evidence type="ECO:0000313" key="2">
    <source>
        <dbReference type="EMBL" id="OUE10212.1"/>
    </source>
</evidence>
<keyword evidence="1" id="KW-1133">Transmembrane helix</keyword>
<name>A0A251XXC7_9MICO</name>
<organism evidence="2 3">
    <name type="scientific">Clavibacter michiganensis</name>
    <dbReference type="NCBI Taxonomy" id="28447"/>
    <lineage>
        <taxon>Bacteria</taxon>
        <taxon>Bacillati</taxon>
        <taxon>Actinomycetota</taxon>
        <taxon>Actinomycetes</taxon>
        <taxon>Micrococcales</taxon>
        <taxon>Microbacteriaceae</taxon>
        <taxon>Clavibacter</taxon>
    </lineage>
</organism>
<reference evidence="2 3" key="1">
    <citation type="submission" date="2016-08" db="EMBL/GenBank/DDBJ databases">
        <title>Genome sequence of Clavibacter michiganensis spp. strain CASJ009.</title>
        <authorList>
            <person name="Thapa S.P."/>
            <person name="Coaker G."/>
        </authorList>
    </citation>
    <scope>NUCLEOTIDE SEQUENCE [LARGE SCALE GENOMIC DNA]</scope>
    <source>
        <strain evidence="2">CASJ009</strain>
    </source>
</reference>
<keyword evidence="1" id="KW-0472">Membrane</keyword>
<evidence type="ECO:0000256" key="1">
    <source>
        <dbReference type="SAM" id="Phobius"/>
    </source>
</evidence>
<evidence type="ECO:0000313" key="3">
    <source>
        <dbReference type="Proteomes" id="UP000195106"/>
    </source>
</evidence>
<keyword evidence="1" id="KW-0812">Transmembrane</keyword>
<proteinExistence type="predicted"/>
<dbReference type="GO" id="GO:0005886">
    <property type="term" value="C:plasma membrane"/>
    <property type="evidence" value="ECO:0007669"/>
    <property type="project" value="UniProtKB-SubCell"/>
</dbReference>
<dbReference type="AlphaFoldDB" id="A0A251XXC7"/>
<gene>
    <name evidence="2" type="ORF">CMsap09_14790</name>
</gene>
<accession>A0A251XXC7</accession>
<sequence length="294" mass="28253">MRLPVLVPPDASGRTTVTLLVAWVPVGLVDAVIPTALAEGLGVDPGMALDLAVAGVRIPVTVVGDAPLVPGSATPEALAAGASGLAGASAATTVVVDGPTLARVLIQRGTTGALVDEWWAGSGGLADGTTSADDVVTRAGLARDLQEAPLRVATPTALLLAIAAAGILAAAGFALHAVAALRARRADLAHLRAVGLSASGAVGLVAVEALVLTALGAVAGIAAGLLTALAVGPLVAVSPGGTAPVPGVEVHVPWLAVGLLPAGLAVVLALVVAAVAGSQQAVRPAELLRAGGGE</sequence>
<dbReference type="Proteomes" id="UP000195106">
    <property type="component" value="Unassembled WGS sequence"/>
</dbReference>
<feature type="transmembrane region" description="Helical" evidence="1">
    <location>
        <begin position="157"/>
        <end position="181"/>
    </location>
</feature>
<feature type="transmembrane region" description="Helical" evidence="1">
    <location>
        <begin position="252"/>
        <end position="276"/>
    </location>
</feature>
<dbReference type="EMBL" id="MDHJ01000001">
    <property type="protein sequence ID" value="OUE10212.1"/>
    <property type="molecule type" value="Genomic_DNA"/>
</dbReference>